<evidence type="ECO:0000313" key="2">
    <source>
        <dbReference type="EMBL" id="OEV19416.1"/>
    </source>
</evidence>
<dbReference type="AlphaFoldDB" id="A0A1E7LT95"/>
<name>A0A1E7LT95_9ACTN</name>
<gene>
    <name evidence="2" type="ORF">AN221_16440</name>
</gene>
<evidence type="ECO:0000313" key="3">
    <source>
        <dbReference type="Proteomes" id="UP000175971"/>
    </source>
</evidence>
<organism evidence="2 3">
    <name type="scientific">Streptomyces nanshensis</name>
    <dbReference type="NCBI Taxonomy" id="518642"/>
    <lineage>
        <taxon>Bacteria</taxon>
        <taxon>Bacillati</taxon>
        <taxon>Actinomycetota</taxon>
        <taxon>Actinomycetes</taxon>
        <taxon>Kitasatosporales</taxon>
        <taxon>Streptomycetaceae</taxon>
        <taxon>Streptomyces</taxon>
    </lineage>
</organism>
<dbReference type="Proteomes" id="UP000175971">
    <property type="component" value="Unassembled WGS sequence"/>
</dbReference>
<accession>A0A1E7LT95</accession>
<feature type="compositionally biased region" description="Basic and acidic residues" evidence="1">
    <location>
        <begin position="1"/>
        <end position="19"/>
    </location>
</feature>
<reference evidence="2 3" key="1">
    <citation type="journal article" date="2016" name="Front. Microbiol.">
        <title>Comparative Genomics Analysis of Streptomyces Species Reveals Their Adaptation to the Marine Environment and Their Diversity at the Genomic Level.</title>
        <authorList>
            <person name="Tian X."/>
            <person name="Zhang Z."/>
            <person name="Yang T."/>
            <person name="Chen M."/>
            <person name="Li J."/>
            <person name="Chen F."/>
            <person name="Yang J."/>
            <person name="Li W."/>
            <person name="Zhang B."/>
            <person name="Zhang Z."/>
            <person name="Wu J."/>
            <person name="Zhang C."/>
            <person name="Long L."/>
            <person name="Xiao J."/>
        </authorList>
    </citation>
    <scope>NUCLEOTIDE SEQUENCE [LARGE SCALE GENOMIC DNA]</scope>
    <source>
        <strain evidence="2 3">SCSIO M10372</strain>
    </source>
</reference>
<feature type="region of interest" description="Disordered" evidence="1">
    <location>
        <begin position="1"/>
        <end position="24"/>
    </location>
</feature>
<comment type="caution">
    <text evidence="2">The sequence shown here is derived from an EMBL/GenBank/DDBJ whole genome shotgun (WGS) entry which is preliminary data.</text>
</comment>
<protein>
    <submittedName>
        <fullName evidence="2">Uncharacterized protein</fullName>
    </submittedName>
</protein>
<sequence>MQQHRLPDGQSRGRREPQGLDRGGIGSGVAAHQVVVAAAVGVCRPDQSVLAQPDLHGDGRLQYPAASTGCRLDQALLFEEAQRLGHGVRCDTELLTQLTLTGELLARGQPAAQDVGAQCGRDLFVRVMGRHGHGHILPYPPELTAHPLDLFLDVIANSMHHLTQLH</sequence>
<dbReference type="EMBL" id="LJGZ01000083">
    <property type="protein sequence ID" value="OEV19416.1"/>
    <property type="molecule type" value="Genomic_DNA"/>
</dbReference>
<proteinExistence type="predicted"/>
<keyword evidence="3" id="KW-1185">Reference proteome</keyword>
<evidence type="ECO:0000256" key="1">
    <source>
        <dbReference type="SAM" id="MobiDB-lite"/>
    </source>
</evidence>